<dbReference type="AlphaFoldDB" id="C6A417"/>
<dbReference type="HOGENOM" id="CLU_125825_2_2_2"/>
<protein>
    <submittedName>
        <fullName evidence="8">Membrane-bound hydrogenase MBH 1, subunit Mbh1B (Na+/H+ transporter subunit)</fullName>
    </submittedName>
</protein>
<keyword evidence="3" id="KW-1003">Cell membrane</keyword>
<dbReference type="PANTHER" id="PTHR34702">
    <property type="entry name" value="NA(+)/H(+) ANTIPORTER SUBUNIT F1"/>
    <property type="match status" value="1"/>
</dbReference>
<accession>C6A417</accession>
<evidence type="ECO:0000256" key="3">
    <source>
        <dbReference type="ARBA" id="ARBA00022475"/>
    </source>
</evidence>
<dbReference type="Pfam" id="PF04066">
    <property type="entry name" value="MrpF_PhaF"/>
    <property type="match status" value="1"/>
</dbReference>
<evidence type="ECO:0000313" key="8">
    <source>
        <dbReference type="EMBL" id="ACS90362.1"/>
    </source>
</evidence>
<keyword evidence="6 7" id="KW-0472">Membrane</keyword>
<feature type="transmembrane region" description="Helical" evidence="7">
    <location>
        <begin position="40"/>
        <end position="60"/>
    </location>
</feature>
<evidence type="ECO:0000313" key="9">
    <source>
        <dbReference type="Proteomes" id="UP000009079"/>
    </source>
</evidence>
<keyword evidence="2" id="KW-0813">Transport</keyword>
<organism evidence="8 9">
    <name type="scientific">Thermococcus sibiricus (strain DSM 12597 / MM 739)</name>
    <dbReference type="NCBI Taxonomy" id="604354"/>
    <lineage>
        <taxon>Archaea</taxon>
        <taxon>Methanobacteriati</taxon>
        <taxon>Methanobacteriota</taxon>
        <taxon>Thermococci</taxon>
        <taxon>Thermococcales</taxon>
        <taxon>Thermococcaceae</taxon>
        <taxon>Thermococcus</taxon>
    </lineage>
</organism>
<proteinExistence type="predicted"/>
<name>C6A417_THESM</name>
<dbReference type="STRING" id="604354.TSIB_1308"/>
<dbReference type="PANTHER" id="PTHR34702:SF1">
    <property type="entry name" value="NA(+)_H(+) ANTIPORTER SUBUNIT F"/>
    <property type="match status" value="1"/>
</dbReference>
<evidence type="ECO:0000256" key="5">
    <source>
        <dbReference type="ARBA" id="ARBA00022989"/>
    </source>
</evidence>
<evidence type="ECO:0000256" key="6">
    <source>
        <dbReference type="ARBA" id="ARBA00023136"/>
    </source>
</evidence>
<evidence type="ECO:0000256" key="7">
    <source>
        <dbReference type="SAM" id="Phobius"/>
    </source>
</evidence>
<evidence type="ECO:0000256" key="2">
    <source>
        <dbReference type="ARBA" id="ARBA00022448"/>
    </source>
</evidence>
<evidence type="ECO:0000256" key="1">
    <source>
        <dbReference type="ARBA" id="ARBA00004651"/>
    </source>
</evidence>
<gene>
    <name evidence="8" type="ordered locus">TSIB_1308</name>
</gene>
<dbReference type="GO" id="GO:0015385">
    <property type="term" value="F:sodium:proton antiporter activity"/>
    <property type="evidence" value="ECO:0007669"/>
    <property type="project" value="TreeGrafter"/>
</dbReference>
<keyword evidence="9" id="KW-1185">Reference proteome</keyword>
<comment type="subcellular location">
    <subcellularLocation>
        <location evidence="1">Cell membrane</location>
        <topology evidence="1">Multi-pass membrane protein</topology>
    </subcellularLocation>
</comment>
<dbReference type="GO" id="GO:0005886">
    <property type="term" value="C:plasma membrane"/>
    <property type="evidence" value="ECO:0007669"/>
    <property type="project" value="UniProtKB-SubCell"/>
</dbReference>
<dbReference type="NCBIfam" id="NF009242">
    <property type="entry name" value="PRK12599.1-1"/>
    <property type="match status" value="1"/>
</dbReference>
<evidence type="ECO:0000256" key="4">
    <source>
        <dbReference type="ARBA" id="ARBA00022692"/>
    </source>
</evidence>
<dbReference type="Proteomes" id="UP000009079">
    <property type="component" value="Chromosome"/>
</dbReference>
<feature type="transmembrane region" description="Helical" evidence="7">
    <location>
        <begin position="13"/>
        <end position="33"/>
    </location>
</feature>
<reference evidence="8 9" key="1">
    <citation type="journal article" date="2009" name="Appl. Environ. Microbiol.">
        <title>Metabolic versatility and indigenous origin of the archaeon Thermococcus sibiricus, isolated from a siberian oil reservoir, as revealed by genome analysis.</title>
        <authorList>
            <person name="Mardanov A.V."/>
            <person name="Ravin N.V."/>
            <person name="Svetlitchnyi V.A."/>
            <person name="Beletsky A.V."/>
            <person name="Miroshnichenko M.L."/>
            <person name="Bonch-Osmolovskaya E.A."/>
            <person name="Skryabin K.G."/>
        </authorList>
    </citation>
    <scope>NUCLEOTIDE SEQUENCE [LARGE SCALE GENOMIC DNA]</scope>
    <source>
        <strain evidence="9">DSM 12597 / MM 739</strain>
    </source>
</reference>
<keyword evidence="4 7" id="KW-0812">Transmembrane</keyword>
<dbReference type="EMBL" id="CP001463">
    <property type="protein sequence ID" value="ACS90362.1"/>
    <property type="molecule type" value="Genomic_DNA"/>
</dbReference>
<dbReference type="eggNOG" id="arCOG03121">
    <property type="taxonomic scope" value="Archaea"/>
</dbReference>
<sequence length="94" mass="10214">MGEEVRKMIFPEFFYGMIGVALAGFITLARVMLGPSVPDRVVGVDTLNTLIVAGMILLGVAYDRVIYIDIAIVYALLSYIGTLIIAKYLQGGLE</sequence>
<keyword evidence="5 7" id="KW-1133">Transmembrane helix</keyword>
<dbReference type="KEGG" id="tsi:TSIB_1308"/>
<dbReference type="InterPro" id="IPR007208">
    <property type="entry name" value="MrpF/PhaF-like"/>
</dbReference>
<feature type="transmembrane region" description="Helical" evidence="7">
    <location>
        <begin position="66"/>
        <end position="89"/>
    </location>
</feature>